<dbReference type="GO" id="GO:0005737">
    <property type="term" value="C:cytoplasm"/>
    <property type="evidence" value="ECO:0007669"/>
    <property type="project" value="TreeGrafter"/>
</dbReference>
<keyword evidence="2" id="KW-0378">Hydrolase</keyword>
<evidence type="ECO:0000313" key="3">
    <source>
        <dbReference type="Proteomes" id="UP000627538"/>
    </source>
</evidence>
<dbReference type="InterPro" id="IPR036412">
    <property type="entry name" value="HAD-like_sf"/>
</dbReference>
<dbReference type="Pfam" id="PF13242">
    <property type="entry name" value="Hydrolase_like"/>
    <property type="match status" value="1"/>
</dbReference>
<organism evidence="2 3">
    <name type="scientific">Nanchangia anserum</name>
    <dbReference type="NCBI Taxonomy" id="2692125"/>
    <lineage>
        <taxon>Bacteria</taxon>
        <taxon>Bacillati</taxon>
        <taxon>Actinomycetota</taxon>
        <taxon>Actinomycetes</taxon>
        <taxon>Actinomycetales</taxon>
        <taxon>Actinomycetaceae</taxon>
        <taxon>Nanchangia</taxon>
    </lineage>
</organism>
<feature type="compositionally biased region" description="Basic and acidic residues" evidence="1">
    <location>
        <begin position="552"/>
        <end position="566"/>
    </location>
</feature>
<reference evidence="2 3" key="1">
    <citation type="submission" date="2020-08" db="EMBL/GenBank/DDBJ databases">
        <title>Winkia gen. nov., sp. nov., isolated from faeces of the Anser albifrons in China.</title>
        <authorList>
            <person name="Liu Q."/>
        </authorList>
    </citation>
    <scope>NUCLEOTIDE SEQUENCE [LARGE SCALE GENOMIC DNA]</scope>
    <source>
        <strain evidence="2 3">C62</strain>
    </source>
</reference>
<sequence length="583" mass="61657">MAGSLLDVDAEAAYRHAQAAVSRASRIGEVREAAALAAYACGKYTEALREVRTARRLSGSDVLRAVEADCERGLGKPEKALDIIADTDTSGMDEFELAELAIVAAGARADMEQHDAALIVIDDFLDAHSLEDDEALARLLSVKADVLMELGREDEADEVRASAPVLPEAVTIVDLEEVAEADTTYVASDLHGSRRPLVEAHDLVMVDLDGVCYMGTNPIEHARDGLQAVRDAGTALAFVTNNASRTPQAVVDHLATFSISAQPDEIMTAALDGVEILKDKLPPAAKVLIVGGEGVHEAVEAAGFTIVTSADDKPAAVIQGYAPDVDWVKMSEATYAINAGAAYVATNLDATLPTERGFAIGNGSLVACVSNATGVKPYAGGKPFASIYRRPVERAGASHPLAVGDRLNTDIRGARAAGYRSLHVLTGVSNARDVALAEREERPDFLGLDLRALGQPHPGAVKNPTKEWTSGGSAGFRVDHEGHVLRDGDALSTDALVLDLPDYRAFIAAVWEARDNGTYVDLPAEITVVEAYPDVEDTVEGTAAESDGDSTVVDREPEPAENRDDSSEAVEEEGRDAEESADQ</sequence>
<accession>A0A8I0GAU2</accession>
<dbReference type="Gene3D" id="3.40.50.1000">
    <property type="entry name" value="HAD superfamily/HAD-like"/>
    <property type="match status" value="2"/>
</dbReference>
<feature type="region of interest" description="Disordered" evidence="1">
    <location>
        <begin position="539"/>
        <end position="583"/>
    </location>
</feature>
<keyword evidence="3" id="KW-1185">Reference proteome</keyword>
<dbReference type="Pfam" id="PF13344">
    <property type="entry name" value="Hydrolase_6"/>
    <property type="match status" value="1"/>
</dbReference>
<dbReference type="PANTHER" id="PTHR19288:SF95">
    <property type="entry name" value="D-GLYCEROL 3-PHOSPHATE PHOSPHATASE"/>
    <property type="match status" value="1"/>
</dbReference>
<dbReference type="SUPFAM" id="SSF56784">
    <property type="entry name" value="HAD-like"/>
    <property type="match status" value="1"/>
</dbReference>
<protein>
    <submittedName>
        <fullName evidence="2">HAD hydrolase-like protein</fullName>
    </submittedName>
</protein>
<name>A0A8I0GAU2_9ACTO</name>
<dbReference type="InterPro" id="IPR023214">
    <property type="entry name" value="HAD_sf"/>
</dbReference>
<comment type="caution">
    <text evidence="2">The sequence shown here is derived from an EMBL/GenBank/DDBJ whole genome shotgun (WGS) entry which is preliminary data.</text>
</comment>
<evidence type="ECO:0000313" key="2">
    <source>
        <dbReference type="EMBL" id="MBD3688631.1"/>
    </source>
</evidence>
<dbReference type="PANTHER" id="PTHR19288">
    <property type="entry name" value="4-NITROPHENYLPHOSPHATASE-RELATED"/>
    <property type="match status" value="1"/>
</dbReference>
<gene>
    <name evidence="2" type="ORF">H8R10_00010</name>
</gene>
<dbReference type="AlphaFoldDB" id="A0A8I0GAU2"/>
<dbReference type="GO" id="GO:0016791">
    <property type="term" value="F:phosphatase activity"/>
    <property type="evidence" value="ECO:0007669"/>
    <property type="project" value="TreeGrafter"/>
</dbReference>
<dbReference type="EMBL" id="JACRUO010000001">
    <property type="protein sequence ID" value="MBD3688631.1"/>
    <property type="molecule type" value="Genomic_DNA"/>
</dbReference>
<feature type="compositionally biased region" description="Acidic residues" evidence="1">
    <location>
        <begin position="567"/>
        <end position="583"/>
    </location>
</feature>
<dbReference type="Proteomes" id="UP000627538">
    <property type="component" value="Unassembled WGS sequence"/>
</dbReference>
<dbReference type="InterPro" id="IPR006357">
    <property type="entry name" value="HAD-SF_hydro_IIA"/>
</dbReference>
<evidence type="ECO:0000256" key="1">
    <source>
        <dbReference type="SAM" id="MobiDB-lite"/>
    </source>
</evidence>
<proteinExistence type="predicted"/>